<feature type="region of interest" description="Disordered" evidence="1">
    <location>
        <begin position="49"/>
        <end position="68"/>
    </location>
</feature>
<gene>
    <name evidence="2" type="ORF">OOU_Y34scaffold00528g9</name>
</gene>
<organism evidence="2">
    <name type="scientific">Pyricularia oryzae (strain Y34)</name>
    <name type="common">Rice blast fungus</name>
    <name type="synonym">Magnaporthe oryzae</name>
    <dbReference type="NCBI Taxonomy" id="1143189"/>
    <lineage>
        <taxon>Eukaryota</taxon>
        <taxon>Fungi</taxon>
        <taxon>Dikarya</taxon>
        <taxon>Ascomycota</taxon>
        <taxon>Pezizomycotina</taxon>
        <taxon>Sordariomycetes</taxon>
        <taxon>Sordariomycetidae</taxon>
        <taxon>Magnaporthales</taxon>
        <taxon>Pyriculariaceae</taxon>
        <taxon>Pyricularia</taxon>
    </lineage>
</organism>
<name>A0AA97PL66_PYRO3</name>
<protein>
    <submittedName>
        <fullName evidence="2">Uncharacterized protein</fullName>
    </submittedName>
</protein>
<accession>A0AA97PL66</accession>
<sequence length="109" mass="11615">MCEQETTNDNAYYGSALAAARRAGAMEPNQLQKPVLYWYWELEPSQPPVSAVGGHDAQLQLGPAGEDTSGQIASLAARTRLGISPSRASRFAKVVQAKGVKRGSSHKSS</sequence>
<evidence type="ECO:0000256" key="1">
    <source>
        <dbReference type="SAM" id="MobiDB-lite"/>
    </source>
</evidence>
<dbReference type="Proteomes" id="UP000011086">
    <property type="component" value="Unassembled WGS sequence"/>
</dbReference>
<dbReference type="AlphaFoldDB" id="A0AA97PL66"/>
<dbReference type="EMBL" id="JH793541">
    <property type="protein sequence ID" value="ELQ38717.1"/>
    <property type="molecule type" value="Genomic_DNA"/>
</dbReference>
<proteinExistence type="predicted"/>
<reference evidence="2" key="1">
    <citation type="journal article" date="2012" name="PLoS Genet.">
        <title>Comparative analysis of the genomes of two field isolates of the rice blast fungus Magnaporthe oryzae.</title>
        <authorList>
            <person name="Xue M."/>
            <person name="Yang J."/>
            <person name="Li Z."/>
            <person name="Hu S."/>
            <person name="Yao N."/>
            <person name="Dean R.A."/>
            <person name="Zhao W."/>
            <person name="Shen M."/>
            <person name="Zhang H."/>
            <person name="Li C."/>
            <person name="Liu L."/>
            <person name="Cao L."/>
            <person name="Xu X."/>
            <person name="Xing Y."/>
            <person name="Hsiang T."/>
            <person name="Zhang Z."/>
            <person name="Xu J.R."/>
            <person name="Peng Y.L."/>
        </authorList>
    </citation>
    <scope>NUCLEOTIDE SEQUENCE</scope>
    <source>
        <strain evidence="2">Y34</strain>
    </source>
</reference>
<evidence type="ECO:0000313" key="2">
    <source>
        <dbReference type="EMBL" id="ELQ38717.1"/>
    </source>
</evidence>